<dbReference type="InterPro" id="IPR003798">
    <property type="entry name" value="DNA_recombination_RmuC"/>
</dbReference>
<evidence type="ECO:0000256" key="4">
    <source>
        <dbReference type="ARBA" id="ARBA00023172"/>
    </source>
</evidence>
<evidence type="ECO:0000256" key="1">
    <source>
        <dbReference type="ARBA" id="ARBA00003416"/>
    </source>
</evidence>
<dbReference type="Proteomes" id="UP000321103">
    <property type="component" value="Unassembled WGS sequence"/>
</dbReference>
<keyword evidence="3 5" id="KW-0175">Coiled coil</keyword>
<keyword evidence="8" id="KW-1185">Reference proteome</keyword>
<keyword evidence="4" id="KW-0233">DNA recombination</keyword>
<evidence type="ECO:0000256" key="5">
    <source>
        <dbReference type="SAM" id="Coils"/>
    </source>
</evidence>
<comment type="similarity">
    <text evidence="2">Belongs to the RmuC family.</text>
</comment>
<reference evidence="7 8" key="1">
    <citation type="submission" date="2019-07" db="EMBL/GenBank/DDBJ databases">
        <title>Whole genome shotgun sequence of Kocuria turfanensis NBRC 107627.</title>
        <authorList>
            <person name="Hosoyama A."/>
            <person name="Uohara A."/>
            <person name="Ohji S."/>
            <person name="Ichikawa N."/>
        </authorList>
    </citation>
    <scope>NUCLEOTIDE SEQUENCE [LARGE SCALE GENOMIC DNA]</scope>
    <source>
        <strain evidence="7 8">NBRC 107627</strain>
    </source>
</reference>
<accession>A0A512I881</accession>
<feature type="compositionally biased region" description="Low complexity" evidence="6">
    <location>
        <begin position="437"/>
        <end position="451"/>
    </location>
</feature>
<dbReference type="GO" id="GO:0006310">
    <property type="term" value="P:DNA recombination"/>
    <property type="evidence" value="ECO:0007669"/>
    <property type="project" value="UniProtKB-KW"/>
</dbReference>
<feature type="coiled-coil region" evidence="5">
    <location>
        <begin position="33"/>
        <end position="81"/>
    </location>
</feature>
<dbReference type="Pfam" id="PF02646">
    <property type="entry name" value="RmuC"/>
    <property type="match status" value="1"/>
</dbReference>
<proteinExistence type="inferred from homology"/>
<evidence type="ECO:0008006" key="9">
    <source>
        <dbReference type="Google" id="ProtNLM"/>
    </source>
</evidence>
<dbReference type="PANTHER" id="PTHR30563">
    <property type="entry name" value="DNA RECOMBINATION PROTEIN RMUC"/>
    <property type="match status" value="1"/>
</dbReference>
<evidence type="ECO:0000256" key="2">
    <source>
        <dbReference type="ARBA" id="ARBA00009840"/>
    </source>
</evidence>
<organism evidence="7 8">
    <name type="scientific">Kocuria turfanensis</name>
    <dbReference type="NCBI Taxonomy" id="388357"/>
    <lineage>
        <taxon>Bacteria</taxon>
        <taxon>Bacillati</taxon>
        <taxon>Actinomycetota</taxon>
        <taxon>Actinomycetes</taxon>
        <taxon>Micrococcales</taxon>
        <taxon>Micrococcaceae</taxon>
        <taxon>Kocuria</taxon>
    </lineage>
</organism>
<dbReference type="AlphaFoldDB" id="A0A512I881"/>
<evidence type="ECO:0000256" key="6">
    <source>
        <dbReference type="SAM" id="MobiDB-lite"/>
    </source>
</evidence>
<dbReference type="RefSeq" id="WP_232319397.1">
    <property type="nucleotide sequence ID" value="NZ_BJZS01000002.1"/>
</dbReference>
<feature type="compositionally biased region" description="Polar residues" evidence="6">
    <location>
        <begin position="419"/>
        <end position="428"/>
    </location>
</feature>
<dbReference type="PANTHER" id="PTHR30563:SF0">
    <property type="entry name" value="DNA RECOMBINATION PROTEIN RMUC"/>
    <property type="match status" value="1"/>
</dbReference>
<sequence length="486" mass="51168">MTVSLAVALVLLALLVGALLGAAAARARTGRDVPAAEEERAGLQAELAAVQDRLVDLASERAAAVEARAQLEDRLRDADARSVQDNNVLRALAPVAHQLRSVEEHVAALERDRAEQYGGITQALAHTREVGDHLRTATTSLSSALRSGSARGTWGEVQLRRVVEAAGMTAHVDFREQVASTGTTADGERSAIRPDMVVHLPGGRDIVLDAKAPMTAYLRAQDAGDDDARRAQLSAHAKAVRGHVDALASKKYWEARDASPELVLCFLPAESALSAALDTDPTLLDHAAGRNVALVSPVSLLASLKAVAFTWRQHGLAENAKELFDLSRQLYERLGTVGKHLDDMGRSLQKSVETYNRLAGSVETRVFPTARRINDLDPTLAPDDRLSTRPLVVAPRPLTAPEFTEAQSTVAQFNEAQSTEAQSTVAQSTATGGNGPEPGAAPLAAAEATGTRFEGAARELGSGPSAESPDHPAPGRAGAGAERAAG</sequence>
<comment type="caution">
    <text evidence="7">The sequence shown here is derived from an EMBL/GenBank/DDBJ whole genome shotgun (WGS) entry which is preliminary data.</text>
</comment>
<protein>
    <recommendedName>
        <fullName evidence="9">DNA recombination protein RmuC</fullName>
    </recommendedName>
</protein>
<evidence type="ECO:0000256" key="3">
    <source>
        <dbReference type="ARBA" id="ARBA00023054"/>
    </source>
</evidence>
<feature type="compositionally biased region" description="Low complexity" evidence="6">
    <location>
        <begin position="474"/>
        <end position="486"/>
    </location>
</feature>
<dbReference type="STRING" id="388357.GCA_001580365_01060"/>
<name>A0A512I881_9MICC</name>
<comment type="function">
    <text evidence="1">Involved in DNA recombination.</text>
</comment>
<gene>
    <name evidence="7" type="ORF">KTU01_00310</name>
</gene>
<dbReference type="EMBL" id="BJZS01000002">
    <property type="protein sequence ID" value="GEO93908.1"/>
    <property type="molecule type" value="Genomic_DNA"/>
</dbReference>
<evidence type="ECO:0000313" key="8">
    <source>
        <dbReference type="Proteomes" id="UP000321103"/>
    </source>
</evidence>
<feature type="region of interest" description="Disordered" evidence="6">
    <location>
        <begin position="419"/>
        <end position="486"/>
    </location>
</feature>
<evidence type="ECO:0000313" key="7">
    <source>
        <dbReference type="EMBL" id="GEO93908.1"/>
    </source>
</evidence>